<dbReference type="Gene3D" id="3.30.160.60">
    <property type="entry name" value="Classic Zinc Finger"/>
    <property type="match status" value="1"/>
</dbReference>
<evidence type="ECO:0000256" key="1">
    <source>
        <dbReference type="ARBA" id="ARBA00022853"/>
    </source>
</evidence>
<dbReference type="PROSITE" id="PS51526">
    <property type="entry name" value="RFX_DBD"/>
    <property type="match status" value="1"/>
</dbReference>
<dbReference type="GO" id="GO:0016586">
    <property type="term" value="C:RSC-type complex"/>
    <property type="evidence" value="ECO:0007669"/>
    <property type="project" value="TreeGrafter"/>
</dbReference>
<dbReference type="AlphaFoldDB" id="A0A1C7MRV2"/>
<evidence type="ECO:0000259" key="6">
    <source>
        <dbReference type="PROSITE" id="PS51526"/>
    </source>
</evidence>
<dbReference type="PANTHER" id="PTHR22970">
    <property type="entry name" value="AT-RICH INTERACTIVE DOMAIN-CONTAINING PROTEIN 2"/>
    <property type="match status" value="1"/>
</dbReference>
<evidence type="ECO:0000313" key="7">
    <source>
        <dbReference type="EMBL" id="OBZ79610.1"/>
    </source>
</evidence>
<keyword evidence="3" id="KW-0804">Transcription</keyword>
<proteinExistence type="predicted"/>
<reference evidence="7 8" key="1">
    <citation type="submission" date="2016-03" db="EMBL/GenBank/DDBJ databases">
        <title>Whole genome sequencing of Grifola frondosa 9006-11.</title>
        <authorList>
            <person name="Min B."/>
            <person name="Park H."/>
            <person name="Kim J.-G."/>
            <person name="Cho H."/>
            <person name="Oh Y.-L."/>
            <person name="Kong W.-S."/>
            <person name="Choi I.-G."/>
        </authorList>
    </citation>
    <scope>NUCLEOTIDE SEQUENCE [LARGE SCALE GENOMIC DNA]</scope>
    <source>
        <strain evidence="7 8">9006-11</strain>
    </source>
</reference>
<keyword evidence="4" id="KW-0539">Nucleus</keyword>
<dbReference type="InterPro" id="IPR003150">
    <property type="entry name" value="DNA-bd_RFX"/>
</dbReference>
<feature type="domain" description="RFX-type winged-helix" evidence="6">
    <location>
        <begin position="322"/>
        <end position="398"/>
    </location>
</feature>
<dbReference type="GO" id="GO:0003677">
    <property type="term" value="F:DNA binding"/>
    <property type="evidence" value="ECO:0007669"/>
    <property type="project" value="InterPro"/>
</dbReference>
<dbReference type="STRING" id="5627.A0A1C7MRV2"/>
<dbReference type="PANTHER" id="PTHR22970:SF14">
    <property type="entry name" value="AT-RICH INTERACTIVE DOMAIN-CONTAINING PROTEIN 2"/>
    <property type="match status" value="1"/>
</dbReference>
<dbReference type="OrthoDB" id="338531at2759"/>
<feature type="region of interest" description="Disordered" evidence="5">
    <location>
        <begin position="15"/>
        <end position="37"/>
    </location>
</feature>
<name>A0A1C7MRV2_GRIFR</name>
<protein>
    <submittedName>
        <fullName evidence="7">Chromatin structure-remodeling complex subunit rsc9</fullName>
    </submittedName>
</protein>
<dbReference type="InterPro" id="IPR052406">
    <property type="entry name" value="Chromatin_Remodeling_Comp"/>
</dbReference>
<sequence length="622" mass="69672">MTAIYPQTVPNRAMTASTVGSRPSAVQPRPNGGIRRYTKQQDAPLSPFTIDSEVAWALDRLCRLCNNEQFVLRAIPGLTNALHEWPEWYIRTGAKELAQTTALFSLSPEQERKRRHALESLFILRNAAVNEPNAAELAAHLPTRHMILCALHTLEPDSDANTEFLLYVIELLHSIAGTAVLPPPDAPVEASPLLPLQNIARHSSNRTLMIASLATLTTMLSNPANMVHLTPDSPALEISIRVLPLILDRLLVDTALNYIYAHLSYPPMMKAFLLHPDMQGDGFFDIGAPVYTVPAQMVSSMDHELTKEELDNLVPMPEPQRCYEWMRTMFVSKPDGELTQVDFWNLYRDAFTPFQDRYTLLVASDVIKNVSVVFPQAQAMVLPGPPQRFIVRGVDRRKENPTNEAYKCQWDRSECSANSFVSTGDLYEHVLQDHINTHEDPELSCLWASCSHPSHSKSQMRAHVLTHLPSMQPTPRHPLQSDTITLPAVGYPHPISDPTTRPPPPLRSAKVTYLRPVIDPPSGSLTALLCIRLMFRASFASSDAAPRVDENHFGFPGIVEESDEQENAEERSRGTESEKEGERRGRKAFIGVRHMLEEVRIRDETLMSWIPEMVDAGLSGTT</sequence>
<dbReference type="EMBL" id="LUGG01000001">
    <property type="protein sequence ID" value="OBZ79610.1"/>
    <property type="molecule type" value="Genomic_DNA"/>
</dbReference>
<evidence type="ECO:0000256" key="3">
    <source>
        <dbReference type="ARBA" id="ARBA00023163"/>
    </source>
</evidence>
<organism evidence="7 8">
    <name type="scientific">Grifola frondosa</name>
    <name type="common">Maitake</name>
    <name type="synonym">Polyporus frondosus</name>
    <dbReference type="NCBI Taxonomy" id="5627"/>
    <lineage>
        <taxon>Eukaryota</taxon>
        <taxon>Fungi</taxon>
        <taxon>Dikarya</taxon>
        <taxon>Basidiomycota</taxon>
        <taxon>Agaricomycotina</taxon>
        <taxon>Agaricomycetes</taxon>
        <taxon>Polyporales</taxon>
        <taxon>Grifolaceae</taxon>
        <taxon>Grifola</taxon>
    </lineage>
</organism>
<evidence type="ECO:0000256" key="4">
    <source>
        <dbReference type="ARBA" id="ARBA00023242"/>
    </source>
</evidence>
<comment type="caution">
    <text evidence="7">The sequence shown here is derived from an EMBL/GenBank/DDBJ whole genome shotgun (WGS) entry which is preliminary data.</text>
</comment>
<feature type="region of interest" description="Disordered" evidence="5">
    <location>
        <begin position="553"/>
        <end position="585"/>
    </location>
</feature>
<evidence type="ECO:0000313" key="8">
    <source>
        <dbReference type="Proteomes" id="UP000092993"/>
    </source>
</evidence>
<keyword evidence="2" id="KW-0805">Transcription regulation</keyword>
<keyword evidence="8" id="KW-1185">Reference proteome</keyword>
<accession>A0A1C7MRV2</accession>
<feature type="compositionally biased region" description="Basic and acidic residues" evidence="5">
    <location>
        <begin position="568"/>
        <end position="583"/>
    </location>
</feature>
<dbReference type="Proteomes" id="UP000092993">
    <property type="component" value="Unassembled WGS sequence"/>
</dbReference>
<evidence type="ECO:0000256" key="2">
    <source>
        <dbReference type="ARBA" id="ARBA00023015"/>
    </source>
</evidence>
<gene>
    <name evidence="7" type="primary">rsc9</name>
    <name evidence="7" type="ORF">A0H81_01211</name>
</gene>
<dbReference type="GO" id="GO:0006355">
    <property type="term" value="P:regulation of DNA-templated transcription"/>
    <property type="evidence" value="ECO:0007669"/>
    <property type="project" value="InterPro"/>
</dbReference>
<dbReference type="GO" id="GO:0006325">
    <property type="term" value="P:chromatin organization"/>
    <property type="evidence" value="ECO:0007669"/>
    <property type="project" value="UniProtKB-KW"/>
</dbReference>
<dbReference type="OMA" id="PQRCYEW"/>
<evidence type="ECO:0000256" key="5">
    <source>
        <dbReference type="SAM" id="MobiDB-lite"/>
    </source>
</evidence>
<keyword evidence="1" id="KW-0156">Chromatin regulator</keyword>